<feature type="region of interest" description="Disordered" evidence="1">
    <location>
        <begin position="75"/>
        <end position="98"/>
    </location>
</feature>
<dbReference type="AlphaFoldDB" id="A0A139IBU0"/>
<dbReference type="Proteomes" id="UP000073492">
    <property type="component" value="Unassembled WGS sequence"/>
</dbReference>
<gene>
    <name evidence="2" type="ORF">AC579_10385</name>
</gene>
<evidence type="ECO:0000313" key="2">
    <source>
        <dbReference type="EMBL" id="KXT12149.1"/>
    </source>
</evidence>
<reference evidence="2 3" key="1">
    <citation type="submission" date="2015-07" db="EMBL/GenBank/DDBJ databases">
        <title>Comparative genomics of the Sigatoka disease complex on banana suggests a link between parallel evolutionary changes in Pseudocercospora fijiensis and Pseudocercospora eumusae and increased virulence on the banana host.</title>
        <authorList>
            <person name="Chang T.-C."/>
            <person name="Salvucci A."/>
            <person name="Crous P.W."/>
            <person name="Stergiopoulos I."/>
        </authorList>
    </citation>
    <scope>NUCLEOTIDE SEQUENCE [LARGE SCALE GENOMIC DNA]</scope>
    <source>
        <strain evidence="2 3">CBS 116634</strain>
    </source>
</reference>
<accession>A0A139IBU0</accession>
<keyword evidence="3" id="KW-1185">Reference proteome</keyword>
<organism evidence="2 3">
    <name type="scientific">Pseudocercospora musae</name>
    <dbReference type="NCBI Taxonomy" id="113226"/>
    <lineage>
        <taxon>Eukaryota</taxon>
        <taxon>Fungi</taxon>
        <taxon>Dikarya</taxon>
        <taxon>Ascomycota</taxon>
        <taxon>Pezizomycotina</taxon>
        <taxon>Dothideomycetes</taxon>
        <taxon>Dothideomycetidae</taxon>
        <taxon>Mycosphaerellales</taxon>
        <taxon>Mycosphaerellaceae</taxon>
        <taxon>Pseudocercospora</taxon>
    </lineage>
</organism>
<protein>
    <submittedName>
        <fullName evidence="2">Uncharacterized protein</fullName>
    </submittedName>
</protein>
<proteinExistence type="predicted"/>
<name>A0A139IBU0_9PEZI</name>
<evidence type="ECO:0000313" key="3">
    <source>
        <dbReference type="Proteomes" id="UP000073492"/>
    </source>
</evidence>
<dbReference type="EMBL" id="LFZO01000163">
    <property type="protein sequence ID" value="KXT12149.1"/>
    <property type="molecule type" value="Genomic_DNA"/>
</dbReference>
<evidence type="ECO:0000256" key="1">
    <source>
        <dbReference type="SAM" id="MobiDB-lite"/>
    </source>
</evidence>
<feature type="region of interest" description="Disordered" evidence="1">
    <location>
        <begin position="496"/>
        <end position="515"/>
    </location>
</feature>
<sequence length="639" mass="71479">MPDVALQPRHYRIALGDFIAALHGARLHHRPARHTTRAFTRPTMDWTGGTRRRYAKGRENLLLHTQKAHFSKMAKASAAADQAEQPTPSLRDSTPPFVQKPLHDAHRLRAQKKKLLARSDWLGLAAARPLRLKFKQDRENERIGKRRKMHRPSDTHVFQKQHRRIPTPAFQAQPFDPIMSGALPREEDIKIKVGTDALATQSHISRPFHTPVATSIRPISVESEPLSEESMLLGVDEHGFEAASAQPLLARSIPSPAKILNHTADSDPFFPLTHAPFEPLQDENLTLQACTLPFAHDGHPNAAPNAIDVEHCALTYDWQPREQVAQWSEKCPEAAQMYIPSKIRTAQCRDIDSRSDTPMTRRSHDEGRWQRALNIKQAIATQASLVVFRSSSAHESESDWGVRPLHNFALPQDEQGNNMAPADGDVQTQVREQVQPDQPQEAFVNGTHSAPIATSTSFVKTNDQVPLDEKLWREFIIDSQDRESVSADGIGKTFGVYQNDSGPLSPAPRSTPPAKSYEVKSDRVTIGDSCLSVQNSAVLSDDNSRKDIMNMSLAGHATTHVPDENFSHESNRVSHRGEGYSIHMPRASTRAHRRFKRKRRQIMNDCDVPESTRLFKTILSSSTRATAHTKSIYSVPSSG</sequence>
<comment type="caution">
    <text evidence="2">The sequence shown here is derived from an EMBL/GenBank/DDBJ whole genome shotgun (WGS) entry which is preliminary data.</text>
</comment>
<dbReference type="OrthoDB" id="5426563at2759"/>